<organism evidence="2 3">
    <name type="scientific">Adiantum capillus-veneris</name>
    <name type="common">Maidenhair fern</name>
    <dbReference type="NCBI Taxonomy" id="13818"/>
    <lineage>
        <taxon>Eukaryota</taxon>
        <taxon>Viridiplantae</taxon>
        <taxon>Streptophyta</taxon>
        <taxon>Embryophyta</taxon>
        <taxon>Tracheophyta</taxon>
        <taxon>Polypodiopsida</taxon>
        <taxon>Polypodiidae</taxon>
        <taxon>Polypodiales</taxon>
        <taxon>Pteridineae</taxon>
        <taxon>Pteridaceae</taxon>
        <taxon>Vittarioideae</taxon>
        <taxon>Adiantum</taxon>
    </lineage>
</organism>
<reference evidence="2" key="1">
    <citation type="submission" date="2021-01" db="EMBL/GenBank/DDBJ databases">
        <title>Adiantum capillus-veneris genome.</title>
        <authorList>
            <person name="Fang Y."/>
            <person name="Liao Q."/>
        </authorList>
    </citation>
    <scope>NUCLEOTIDE SEQUENCE</scope>
    <source>
        <strain evidence="2">H3</strain>
        <tissue evidence="2">Leaf</tissue>
    </source>
</reference>
<feature type="region of interest" description="Disordered" evidence="1">
    <location>
        <begin position="31"/>
        <end position="60"/>
    </location>
</feature>
<proteinExistence type="predicted"/>
<evidence type="ECO:0000313" key="2">
    <source>
        <dbReference type="EMBL" id="KAI5064381.1"/>
    </source>
</evidence>
<accession>A0A9D4UC66</accession>
<keyword evidence="3" id="KW-1185">Reference proteome</keyword>
<evidence type="ECO:0000256" key="1">
    <source>
        <dbReference type="SAM" id="MobiDB-lite"/>
    </source>
</evidence>
<sequence>MHHCTMSSGRSSTKRAYLLCAIFSEGRRPLHAPPSLVGAGQKGTRPARRSTKKGVVDWVK</sequence>
<dbReference type="EMBL" id="JABFUD020000020">
    <property type="protein sequence ID" value="KAI5064381.1"/>
    <property type="molecule type" value="Genomic_DNA"/>
</dbReference>
<evidence type="ECO:0000313" key="3">
    <source>
        <dbReference type="Proteomes" id="UP000886520"/>
    </source>
</evidence>
<comment type="caution">
    <text evidence="2">The sequence shown here is derived from an EMBL/GenBank/DDBJ whole genome shotgun (WGS) entry which is preliminary data.</text>
</comment>
<protein>
    <submittedName>
        <fullName evidence="2">Uncharacterized protein</fullName>
    </submittedName>
</protein>
<dbReference type="Proteomes" id="UP000886520">
    <property type="component" value="Chromosome 20"/>
</dbReference>
<dbReference type="AlphaFoldDB" id="A0A9D4UC66"/>
<name>A0A9D4UC66_ADICA</name>
<gene>
    <name evidence="2" type="ORF">GOP47_0021051</name>
</gene>